<proteinExistence type="predicted"/>
<evidence type="ECO:0000313" key="1">
    <source>
        <dbReference type="EMBL" id="KAI9513407.1"/>
    </source>
</evidence>
<name>A0ACC0URH9_9AGAM</name>
<dbReference type="EMBL" id="JAGFNK010000001">
    <property type="protein sequence ID" value="KAI9513407.1"/>
    <property type="molecule type" value="Genomic_DNA"/>
</dbReference>
<keyword evidence="2" id="KW-1185">Reference proteome</keyword>
<gene>
    <name evidence="1" type="ORF">F5148DRAFT_1296873</name>
</gene>
<accession>A0ACC0URH9</accession>
<evidence type="ECO:0000313" key="2">
    <source>
        <dbReference type="Proteomes" id="UP001207468"/>
    </source>
</evidence>
<reference evidence="1" key="1">
    <citation type="submission" date="2021-03" db="EMBL/GenBank/DDBJ databases">
        <title>Evolutionary priming and transition to the ectomycorrhizal habit in an iconic lineage of mushroom-forming fungi: is preadaptation a requirement?</title>
        <authorList>
            <consortium name="DOE Joint Genome Institute"/>
            <person name="Looney B.P."/>
            <person name="Miyauchi S."/>
            <person name="Morin E."/>
            <person name="Drula E."/>
            <person name="Courty P.E."/>
            <person name="Chicoki N."/>
            <person name="Fauchery L."/>
            <person name="Kohler A."/>
            <person name="Kuo A."/>
            <person name="LaButti K."/>
            <person name="Pangilinan J."/>
            <person name="Lipzen A."/>
            <person name="Riley R."/>
            <person name="Andreopoulos W."/>
            <person name="He G."/>
            <person name="Johnson J."/>
            <person name="Barry K.W."/>
            <person name="Grigoriev I.V."/>
            <person name="Nagy L."/>
            <person name="Hibbett D."/>
            <person name="Henrissat B."/>
            <person name="Matheny P.B."/>
            <person name="Labbe J."/>
            <person name="Martin A.F."/>
        </authorList>
    </citation>
    <scope>NUCLEOTIDE SEQUENCE</scope>
    <source>
        <strain evidence="1">BPL698</strain>
    </source>
</reference>
<sequence length="216" mass="23670">MHGCLHPTYRPFQATTSTDTNDDMHPRRSLSDTSHPRDPERRAPLFYHLVPPPTPLSDTRPVFAVSLLSDPPRSSASSTVLGWLPAETPGDDRDAGLNDFVANPRFLPLLHEAISEGLAEGVDDVQAAGALQLGNGWMHIHDERNIPPLNRIGDPDDILASVRVEDGKILPETYQAMPSYRLCTVHGVTQLTEGLASKLQDLLEKRAREESGTGNT</sequence>
<comment type="caution">
    <text evidence="1">The sequence shown here is derived from an EMBL/GenBank/DDBJ whole genome shotgun (WGS) entry which is preliminary data.</text>
</comment>
<protein>
    <submittedName>
        <fullName evidence="1">Uncharacterized protein</fullName>
    </submittedName>
</protein>
<organism evidence="1 2">
    <name type="scientific">Russula earlei</name>
    <dbReference type="NCBI Taxonomy" id="71964"/>
    <lineage>
        <taxon>Eukaryota</taxon>
        <taxon>Fungi</taxon>
        <taxon>Dikarya</taxon>
        <taxon>Basidiomycota</taxon>
        <taxon>Agaricomycotina</taxon>
        <taxon>Agaricomycetes</taxon>
        <taxon>Russulales</taxon>
        <taxon>Russulaceae</taxon>
        <taxon>Russula</taxon>
    </lineage>
</organism>
<dbReference type="Proteomes" id="UP001207468">
    <property type="component" value="Unassembled WGS sequence"/>
</dbReference>